<evidence type="ECO:0000313" key="1">
    <source>
        <dbReference type="EMBL" id="OKH30409.1"/>
    </source>
</evidence>
<dbReference type="RefSeq" id="WP_218617086.1">
    <property type="nucleotide sequence ID" value="NZ_MRCE01000065.1"/>
</dbReference>
<reference evidence="1 2" key="1">
    <citation type="submission" date="2016-11" db="EMBL/GenBank/DDBJ databases">
        <title>Draft Genome Sequences of Nine Cyanobacterial Strains from Diverse Habitats.</title>
        <authorList>
            <person name="Zhu T."/>
            <person name="Hou S."/>
            <person name="Lu X."/>
            <person name="Hess W.R."/>
        </authorList>
    </citation>
    <scope>NUCLEOTIDE SEQUENCE [LARGE SCALE GENOMIC DNA]</scope>
    <source>
        <strain evidence="1 2">IAM M-71</strain>
    </source>
</reference>
<proteinExistence type="predicted"/>
<evidence type="ECO:0000313" key="2">
    <source>
        <dbReference type="Proteomes" id="UP000185860"/>
    </source>
</evidence>
<dbReference type="EMBL" id="MRCE01000065">
    <property type="protein sequence ID" value="OKH30409.1"/>
    <property type="molecule type" value="Genomic_DNA"/>
</dbReference>
<dbReference type="AlphaFoldDB" id="A0A1U7I302"/>
<protein>
    <submittedName>
        <fullName evidence="1">Uncharacterized protein</fullName>
    </submittedName>
</protein>
<sequence length="95" mass="10760">FPVLHNLTQSRFLLSDYLAQYYQQSLAKIDQAYKAVVANLIAKYEKLGNLAEAAFDPKLNLELRLQASIKLAQAYSVPDSKIIHNLDELDSFMLS</sequence>
<accession>A0A1U7I302</accession>
<feature type="non-terminal residue" evidence="1">
    <location>
        <position position="1"/>
    </location>
</feature>
<name>A0A1U7I302_9CYAN</name>
<organism evidence="1 2">
    <name type="scientific">[Phormidium ambiguum] IAM M-71</name>
    <dbReference type="NCBI Taxonomy" id="454136"/>
    <lineage>
        <taxon>Bacteria</taxon>
        <taxon>Bacillati</taxon>
        <taxon>Cyanobacteriota</taxon>
        <taxon>Cyanophyceae</taxon>
        <taxon>Oscillatoriophycideae</taxon>
        <taxon>Aerosakkonematales</taxon>
        <taxon>Aerosakkonemataceae</taxon>
        <taxon>Floridanema</taxon>
    </lineage>
</organism>
<dbReference type="Proteomes" id="UP000185860">
    <property type="component" value="Unassembled WGS sequence"/>
</dbReference>
<comment type="caution">
    <text evidence="1">The sequence shown here is derived from an EMBL/GenBank/DDBJ whole genome shotgun (WGS) entry which is preliminary data.</text>
</comment>
<gene>
    <name evidence="1" type="ORF">NIES2119_30930</name>
</gene>